<keyword evidence="2" id="KW-1185">Reference proteome</keyword>
<dbReference type="Proteomes" id="UP001217089">
    <property type="component" value="Unassembled WGS sequence"/>
</dbReference>
<dbReference type="Gene3D" id="1.10.533.10">
    <property type="entry name" value="Death Domain, Fas"/>
    <property type="match status" value="1"/>
</dbReference>
<comment type="caution">
    <text evidence="1">The sequence shown here is derived from an EMBL/GenBank/DDBJ whole genome shotgun (WGS) entry which is preliminary data.</text>
</comment>
<evidence type="ECO:0000313" key="2">
    <source>
        <dbReference type="Proteomes" id="UP001217089"/>
    </source>
</evidence>
<dbReference type="InterPro" id="IPR011029">
    <property type="entry name" value="DEATH-like_dom_sf"/>
</dbReference>
<organism evidence="1 2">
    <name type="scientific">Tegillarca granosa</name>
    <name type="common">Malaysian cockle</name>
    <name type="synonym">Anadara granosa</name>
    <dbReference type="NCBI Taxonomy" id="220873"/>
    <lineage>
        <taxon>Eukaryota</taxon>
        <taxon>Metazoa</taxon>
        <taxon>Spiralia</taxon>
        <taxon>Lophotrochozoa</taxon>
        <taxon>Mollusca</taxon>
        <taxon>Bivalvia</taxon>
        <taxon>Autobranchia</taxon>
        <taxon>Pteriomorphia</taxon>
        <taxon>Arcoida</taxon>
        <taxon>Arcoidea</taxon>
        <taxon>Arcidae</taxon>
        <taxon>Tegillarca</taxon>
    </lineage>
</organism>
<sequence>MDKKVSTMDGSIISSIMEKREGYLRRHLVLSKTVIDKLHDYGIITEVSKNLMMKQPTQYQLDTLMNALKKCDIRTFQKFLKLLKDINNNWIAEAVLDTPLGDTLFRDKIKFRRLDDFDVYSRDRFLEDLEDISRRPLVRQRSAILDRSSIHRDEVYYLGQTVPRQIHGLHVTFDEQRNQAERTLTMLKQEELAIRDMLSQNARDQYYVRKNQRTLYEIDYRLQELQYKSRELELRPPPKIENARERLLRLHKMN</sequence>
<proteinExistence type="predicted"/>
<gene>
    <name evidence="1" type="ORF">KUTeg_012635</name>
</gene>
<name>A0ABQ9F5D0_TEGGR</name>
<dbReference type="EMBL" id="JARBDR010000640">
    <property type="protein sequence ID" value="KAJ8310770.1"/>
    <property type="molecule type" value="Genomic_DNA"/>
</dbReference>
<evidence type="ECO:0000313" key="1">
    <source>
        <dbReference type="EMBL" id="KAJ8310770.1"/>
    </source>
</evidence>
<evidence type="ECO:0008006" key="3">
    <source>
        <dbReference type="Google" id="ProtNLM"/>
    </source>
</evidence>
<reference evidence="1 2" key="1">
    <citation type="submission" date="2022-12" db="EMBL/GenBank/DDBJ databases">
        <title>Chromosome-level genome of Tegillarca granosa.</title>
        <authorList>
            <person name="Kim J."/>
        </authorList>
    </citation>
    <scope>NUCLEOTIDE SEQUENCE [LARGE SCALE GENOMIC DNA]</scope>
    <source>
        <strain evidence="1">Teg-2019</strain>
        <tissue evidence="1">Adductor muscle</tissue>
    </source>
</reference>
<protein>
    <recommendedName>
        <fullName evidence="3">CARD domain-containing protein</fullName>
    </recommendedName>
</protein>
<accession>A0ABQ9F5D0</accession>